<keyword evidence="3" id="KW-0731">Sigma factor</keyword>
<dbReference type="SUPFAM" id="SSF88659">
    <property type="entry name" value="Sigma3 and sigma4 domains of RNA polymerase sigma factors"/>
    <property type="match status" value="1"/>
</dbReference>
<keyword evidence="2" id="KW-0805">Transcription regulation</keyword>
<keyword evidence="4" id="KW-0804">Transcription</keyword>
<dbReference type="InterPro" id="IPR036388">
    <property type="entry name" value="WH-like_DNA-bd_sf"/>
</dbReference>
<evidence type="ECO:0000259" key="5">
    <source>
        <dbReference type="Pfam" id="PF04542"/>
    </source>
</evidence>
<dbReference type="NCBIfam" id="TIGR02937">
    <property type="entry name" value="sigma70-ECF"/>
    <property type="match status" value="1"/>
</dbReference>
<dbReference type="InterPro" id="IPR013324">
    <property type="entry name" value="RNA_pol_sigma_r3/r4-like"/>
</dbReference>
<evidence type="ECO:0000256" key="4">
    <source>
        <dbReference type="ARBA" id="ARBA00023163"/>
    </source>
</evidence>
<dbReference type="PANTHER" id="PTHR43133:SF60">
    <property type="entry name" value="RNA POLYMERASE SIGMA FACTOR SIGV"/>
    <property type="match status" value="1"/>
</dbReference>
<dbReference type="InterPro" id="IPR013325">
    <property type="entry name" value="RNA_pol_sigma_r2"/>
</dbReference>
<protein>
    <submittedName>
        <fullName evidence="7">Sigma-70 family RNA polymerase sigma factor</fullName>
    </submittedName>
</protein>
<evidence type="ECO:0000313" key="8">
    <source>
        <dbReference type="Proteomes" id="UP000665043"/>
    </source>
</evidence>
<dbReference type="Pfam" id="PF08281">
    <property type="entry name" value="Sigma70_r4_2"/>
    <property type="match status" value="1"/>
</dbReference>
<sequence>MEKGEKEDFLEAIMLKHGDDLVRLAFNYVKDKETAKDMVQNSFIKCYENLGKFRYDSTIKTWLYRITVNQCKDYLRSWHYRKVKTKSVFVNAIKSISSLTENEVIKKSESEEMKSLMFSLPESYREVIYLYYYKDLSIPEIAEVTGLNLNTVKTRLRRGKQRLKNLLEEAEVYGEIY</sequence>
<keyword evidence="8" id="KW-1185">Reference proteome</keyword>
<evidence type="ECO:0000313" key="7">
    <source>
        <dbReference type="EMBL" id="QTN00144.1"/>
    </source>
</evidence>
<dbReference type="InterPro" id="IPR013249">
    <property type="entry name" value="RNA_pol_sigma70_r4_t2"/>
</dbReference>
<feature type="domain" description="RNA polymerase sigma factor 70 region 4 type 2" evidence="6">
    <location>
        <begin position="115"/>
        <end position="163"/>
    </location>
</feature>
<reference evidence="7 8" key="1">
    <citation type="submission" date="2019-12" db="EMBL/GenBank/DDBJ databases">
        <title>The whole genome sequencing of a strain isolated from a Mars analog, Dalangtan Playa.</title>
        <authorList>
            <person name="Huang T."/>
        </authorList>
    </citation>
    <scope>NUCLEOTIDE SEQUENCE [LARGE SCALE GENOMIC DNA]</scope>
    <source>
        <strain evidence="7 8">DP4-553-S</strain>
    </source>
</reference>
<dbReference type="InterPro" id="IPR039425">
    <property type="entry name" value="RNA_pol_sigma-70-like"/>
</dbReference>
<proteinExistence type="inferred from homology"/>
<organism evidence="7 8">
    <name type="scientific">Sediminibacillus dalangtanensis</name>
    <dbReference type="NCBI Taxonomy" id="2729421"/>
    <lineage>
        <taxon>Bacteria</taxon>
        <taxon>Bacillati</taxon>
        <taxon>Bacillota</taxon>
        <taxon>Bacilli</taxon>
        <taxon>Bacillales</taxon>
        <taxon>Bacillaceae</taxon>
        <taxon>Sediminibacillus</taxon>
    </lineage>
</organism>
<comment type="similarity">
    <text evidence="1">Belongs to the sigma-70 factor family. ECF subfamily.</text>
</comment>
<evidence type="ECO:0000256" key="1">
    <source>
        <dbReference type="ARBA" id="ARBA00010641"/>
    </source>
</evidence>
<dbReference type="Gene3D" id="1.10.1740.10">
    <property type="match status" value="1"/>
</dbReference>
<evidence type="ECO:0000256" key="2">
    <source>
        <dbReference type="ARBA" id="ARBA00023015"/>
    </source>
</evidence>
<evidence type="ECO:0000259" key="6">
    <source>
        <dbReference type="Pfam" id="PF08281"/>
    </source>
</evidence>
<dbReference type="SUPFAM" id="SSF88946">
    <property type="entry name" value="Sigma2 domain of RNA polymerase sigma factors"/>
    <property type="match status" value="1"/>
</dbReference>
<name>A0ABX7VUC8_9BACI</name>
<dbReference type="PANTHER" id="PTHR43133">
    <property type="entry name" value="RNA POLYMERASE ECF-TYPE SIGMA FACTO"/>
    <property type="match status" value="1"/>
</dbReference>
<feature type="domain" description="RNA polymerase sigma-70 region 2" evidence="5">
    <location>
        <begin position="16"/>
        <end position="77"/>
    </location>
</feature>
<gene>
    <name evidence="7" type="ORF">ERJ70_13065</name>
</gene>
<dbReference type="InterPro" id="IPR007627">
    <property type="entry name" value="RNA_pol_sigma70_r2"/>
</dbReference>
<evidence type="ECO:0000256" key="3">
    <source>
        <dbReference type="ARBA" id="ARBA00023082"/>
    </source>
</evidence>
<dbReference type="Proteomes" id="UP000665043">
    <property type="component" value="Chromosome"/>
</dbReference>
<dbReference type="NCBIfam" id="NF006930">
    <property type="entry name" value="PRK09415.1"/>
    <property type="match status" value="1"/>
</dbReference>
<dbReference type="RefSeq" id="WP_209365289.1">
    <property type="nucleotide sequence ID" value="NZ_CP046956.1"/>
</dbReference>
<dbReference type="Pfam" id="PF04542">
    <property type="entry name" value="Sigma70_r2"/>
    <property type="match status" value="1"/>
</dbReference>
<dbReference type="EMBL" id="CP046956">
    <property type="protein sequence ID" value="QTN00144.1"/>
    <property type="molecule type" value="Genomic_DNA"/>
</dbReference>
<dbReference type="Gene3D" id="1.10.10.10">
    <property type="entry name" value="Winged helix-like DNA-binding domain superfamily/Winged helix DNA-binding domain"/>
    <property type="match status" value="1"/>
</dbReference>
<dbReference type="CDD" id="cd06171">
    <property type="entry name" value="Sigma70_r4"/>
    <property type="match status" value="1"/>
</dbReference>
<accession>A0ABX7VUC8</accession>
<dbReference type="InterPro" id="IPR014284">
    <property type="entry name" value="RNA_pol_sigma-70_dom"/>
</dbReference>